<dbReference type="Gene3D" id="1.25.40.10">
    <property type="entry name" value="Tetratricopeptide repeat domain"/>
    <property type="match status" value="1"/>
</dbReference>
<protein>
    <submittedName>
        <fullName evidence="3">DNA-binding SARP family transcriptional activator</fullName>
    </submittedName>
</protein>
<dbReference type="Gene3D" id="1.10.10.10">
    <property type="entry name" value="Winged helix-like DNA-binding domain superfamily/Winged helix DNA-binding domain"/>
    <property type="match status" value="1"/>
</dbReference>
<evidence type="ECO:0000256" key="1">
    <source>
        <dbReference type="PROSITE-ProRule" id="PRU00339"/>
    </source>
</evidence>
<keyword evidence="1" id="KW-0802">TPR repeat</keyword>
<keyword evidence="3" id="KW-0238">DNA-binding</keyword>
<dbReference type="PROSITE" id="PS50005">
    <property type="entry name" value="TPR"/>
    <property type="match status" value="1"/>
</dbReference>
<feature type="domain" description="Bacterial transcriptional activator" evidence="2">
    <location>
        <begin position="111"/>
        <end position="255"/>
    </location>
</feature>
<sequence>MKLYINTLGEFDIKANGQSMLKESSRTYRIYKLFEYFLTFRNKKLLPDTIIDNLLSESDSDDPKNMLRTQIFRLRKIIKMLLPDGIDAEEYININFTNGYYCLEIGENTVVDIDEFERLILKGDAERTTNANSAIEYYEEAISLYKGLYLSDNAYEVWLVPTRNYYQRLYLKTLSKLFELLKDKGENEEIIALCEKALLSEPYEEEIHINLMEAMLNLGQSKAAMNHYEYALNLLEREMDAKPSNRFIDLRKKIHNNSHKNTDIDLSSIKMQLEEAAENGAMHCNFEYFKFLFNLQKRKSIRNNEYDYLCIINFNKRGLHSHESLANISREWAMLLKTTLRKGDVFTFWNDSQILIMLHDVRGDGVSIIENRIASNMKSYMKINENEINMIFQPLVSENTLI</sequence>
<comment type="caution">
    <text evidence="3">The sequence shown here is derived from an EMBL/GenBank/DDBJ whole genome shotgun (WGS) entry which is preliminary data.</text>
</comment>
<evidence type="ECO:0000313" key="4">
    <source>
        <dbReference type="Proteomes" id="UP000315343"/>
    </source>
</evidence>
<dbReference type="EMBL" id="VLKH01000014">
    <property type="protein sequence ID" value="TWH77054.1"/>
    <property type="molecule type" value="Genomic_DNA"/>
</dbReference>
<dbReference type="InterPro" id="IPR019734">
    <property type="entry name" value="TPR_rpt"/>
</dbReference>
<dbReference type="SUPFAM" id="SSF48452">
    <property type="entry name" value="TPR-like"/>
    <property type="match status" value="1"/>
</dbReference>
<gene>
    <name evidence="3" type="ORF">LY60_03530</name>
</gene>
<dbReference type="Pfam" id="PF03704">
    <property type="entry name" value="BTAD"/>
    <property type="match status" value="1"/>
</dbReference>
<dbReference type="GO" id="GO:0003677">
    <property type="term" value="F:DNA binding"/>
    <property type="evidence" value="ECO:0007669"/>
    <property type="project" value="UniProtKB-KW"/>
</dbReference>
<organism evidence="3 4">
    <name type="scientific">Sedimentibacter saalensis</name>
    <dbReference type="NCBI Taxonomy" id="130788"/>
    <lineage>
        <taxon>Bacteria</taxon>
        <taxon>Bacillati</taxon>
        <taxon>Bacillota</taxon>
        <taxon>Tissierellia</taxon>
        <taxon>Sedimentibacter</taxon>
    </lineage>
</organism>
<feature type="repeat" description="TPR" evidence="1">
    <location>
        <begin position="212"/>
        <end position="245"/>
    </location>
</feature>
<evidence type="ECO:0000313" key="3">
    <source>
        <dbReference type="EMBL" id="TWH77054.1"/>
    </source>
</evidence>
<dbReference type="SMART" id="SM01043">
    <property type="entry name" value="BTAD"/>
    <property type="match status" value="1"/>
</dbReference>
<dbReference type="InterPro" id="IPR011990">
    <property type="entry name" value="TPR-like_helical_dom_sf"/>
</dbReference>
<dbReference type="InterPro" id="IPR051677">
    <property type="entry name" value="AfsR-DnrI-RedD_regulator"/>
</dbReference>
<dbReference type="InterPro" id="IPR036388">
    <property type="entry name" value="WH-like_DNA-bd_sf"/>
</dbReference>
<keyword evidence="4" id="KW-1185">Reference proteome</keyword>
<evidence type="ECO:0000259" key="2">
    <source>
        <dbReference type="SMART" id="SM01043"/>
    </source>
</evidence>
<dbReference type="Proteomes" id="UP000315343">
    <property type="component" value="Unassembled WGS sequence"/>
</dbReference>
<dbReference type="PANTHER" id="PTHR35807:SF2">
    <property type="entry name" value="TRANSCRIPTIONAL ACTIVATOR DOMAIN"/>
    <property type="match status" value="1"/>
</dbReference>
<dbReference type="InterPro" id="IPR005158">
    <property type="entry name" value="BTAD"/>
</dbReference>
<proteinExistence type="predicted"/>
<dbReference type="PANTHER" id="PTHR35807">
    <property type="entry name" value="TRANSCRIPTIONAL REGULATOR REDD-RELATED"/>
    <property type="match status" value="1"/>
</dbReference>
<accession>A0A562J2H2</accession>
<name>A0A562J2H2_9FIRM</name>
<reference evidence="3 4" key="1">
    <citation type="submission" date="2019-07" db="EMBL/GenBank/DDBJ databases">
        <title>Genomic Encyclopedia of Type Strains, Phase I: the one thousand microbial genomes (KMG-I) project.</title>
        <authorList>
            <person name="Kyrpides N."/>
        </authorList>
    </citation>
    <scope>NUCLEOTIDE SEQUENCE [LARGE SCALE GENOMIC DNA]</scope>
    <source>
        <strain evidence="3 4">DSM 13558</strain>
    </source>
</reference>
<dbReference type="AlphaFoldDB" id="A0A562J2H2"/>
<dbReference type="OrthoDB" id="142950at2"/>
<dbReference type="RefSeq" id="WP_145086804.1">
    <property type="nucleotide sequence ID" value="NZ_VLKH01000014.1"/>
</dbReference>